<dbReference type="RefSeq" id="WP_115090333.1">
    <property type="nucleotide sequence ID" value="NZ_CP068107.1"/>
</dbReference>
<dbReference type="EMBL" id="UGQL01000001">
    <property type="protein sequence ID" value="STZ27391.1"/>
    <property type="molecule type" value="Genomic_DNA"/>
</dbReference>
<organism evidence="2 3">
    <name type="scientific">Myroides odoratus</name>
    <name type="common">Flavobacterium odoratum</name>
    <dbReference type="NCBI Taxonomy" id="256"/>
    <lineage>
        <taxon>Bacteria</taxon>
        <taxon>Pseudomonadati</taxon>
        <taxon>Bacteroidota</taxon>
        <taxon>Flavobacteriia</taxon>
        <taxon>Flavobacteriales</taxon>
        <taxon>Flavobacteriaceae</taxon>
        <taxon>Myroides</taxon>
    </lineage>
</organism>
<evidence type="ECO:0000313" key="2">
    <source>
        <dbReference type="EMBL" id="STZ27391.1"/>
    </source>
</evidence>
<name>A0A378RM84_MYROD</name>
<proteinExistence type="predicted"/>
<feature type="chain" id="PRO_5016846497" evidence="1">
    <location>
        <begin position="19"/>
        <end position="135"/>
    </location>
</feature>
<evidence type="ECO:0000256" key="1">
    <source>
        <dbReference type="SAM" id="SignalP"/>
    </source>
</evidence>
<reference evidence="2 3" key="1">
    <citation type="submission" date="2018-06" db="EMBL/GenBank/DDBJ databases">
        <authorList>
            <consortium name="Pathogen Informatics"/>
            <person name="Doyle S."/>
        </authorList>
    </citation>
    <scope>NUCLEOTIDE SEQUENCE [LARGE SCALE GENOMIC DNA]</scope>
    <source>
        <strain evidence="2 3">NCTC11179</strain>
    </source>
</reference>
<protein>
    <submittedName>
        <fullName evidence="2">Uncharacterized protein</fullName>
    </submittedName>
</protein>
<keyword evidence="1" id="KW-0732">Signal</keyword>
<feature type="signal peptide" evidence="1">
    <location>
        <begin position="1"/>
        <end position="18"/>
    </location>
</feature>
<dbReference type="Proteomes" id="UP000255024">
    <property type="component" value="Unassembled WGS sequence"/>
</dbReference>
<dbReference type="AlphaFoldDB" id="A0A378RM84"/>
<accession>A0A378RM84</accession>
<gene>
    <name evidence="2" type="ORF">NCTC11179_00926</name>
</gene>
<keyword evidence="3" id="KW-1185">Reference proteome</keyword>
<evidence type="ECO:0000313" key="3">
    <source>
        <dbReference type="Proteomes" id="UP000255024"/>
    </source>
</evidence>
<sequence>MRNLLLAFAFLLSLGAFAQIPGQTNHPLDLEGWFTRDVYTCDDYGNEITSRMNSKYKKYTISIHIYIPHGGRGSNEILNDRLVPIKNYVCQNGELGLWPGMKLISTEYSYFHLIKRYPGDELIRPLPPIFVGSSF</sequence>